<dbReference type="Gene3D" id="1.20.1050.90">
    <property type="entry name" value="RecF/RecN/SMC, N-terminal domain"/>
    <property type="match status" value="1"/>
</dbReference>
<dbReference type="InterPro" id="IPR042174">
    <property type="entry name" value="RecF_2"/>
</dbReference>
<keyword evidence="6" id="KW-0547">Nucleotide-binding</keyword>
<dbReference type="PANTHER" id="PTHR32182">
    <property type="entry name" value="DNA REPLICATION AND REPAIR PROTEIN RECF"/>
    <property type="match status" value="1"/>
</dbReference>
<dbReference type="InterPro" id="IPR001238">
    <property type="entry name" value="DNA-binding_RecF"/>
</dbReference>
<protein>
    <recommendedName>
        <fullName evidence="3">DNA replication and repair protein RecF</fullName>
    </recommendedName>
</protein>
<keyword evidence="8" id="KW-0238">DNA-binding</keyword>
<comment type="subcellular location">
    <subcellularLocation>
        <location evidence="1">Cytoplasm</location>
    </subcellularLocation>
</comment>
<dbReference type="Gene3D" id="3.40.50.300">
    <property type="entry name" value="P-loop containing nucleotide triphosphate hydrolases"/>
    <property type="match status" value="1"/>
</dbReference>
<keyword evidence="4" id="KW-0963">Cytoplasm</keyword>
<dbReference type="GO" id="GO:0006260">
    <property type="term" value="P:DNA replication"/>
    <property type="evidence" value="ECO:0007669"/>
    <property type="project" value="UniProtKB-KW"/>
</dbReference>
<evidence type="ECO:0000256" key="5">
    <source>
        <dbReference type="ARBA" id="ARBA00022705"/>
    </source>
</evidence>
<evidence type="ECO:0000256" key="1">
    <source>
        <dbReference type="ARBA" id="ARBA00004496"/>
    </source>
</evidence>
<evidence type="ECO:0000256" key="2">
    <source>
        <dbReference type="ARBA" id="ARBA00008016"/>
    </source>
</evidence>
<evidence type="ECO:0000256" key="6">
    <source>
        <dbReference type="ARBA" id="ARBA00022741"/>
    </source>
</evidence>
<dbReference type="AlphaFoldDB" id="A0A6J6DJS5"/>
<keyword evidence="5" id="KW-0235">DNA replication</keyword>
<dbReference type="SUPFAM" id="SSF52540">
    <property type="entry name" value="P-loop containing nucleoside triphosphate hydrolases"/>
    <property type="match status" value="1"/>
</dbReference>
<evidence type="ECO:0000256" key="7">
    <source>
        <dbReference type="ARBA" id="ARBA00022840"/>
    </source>
</evidence>
<dbReference type="HAMAP" id="MF_00365">
    <property type="entry name" value="RecF"/>
    <property type="match status" value="1"/>
</dbReference>
<dbReference type="NCBIfam" id="TIGR00611">
    <property type="entry name" value="recf"/>
    <property type="match status" value="1"/>
</dbReference>
<gene>
    <name evidence="10" type="ORF">UFOPK1591_00883</name>
</gene>
<proteinExistence type="inferred from homology"/>
<dbReference type="PANTHER" id="PTHR32182:SF0">
    <property type="entry name" value="DNA REPLICATION AND REPAIR PROTEIN RECF"/>
    <property type="match status" value="1"/>
</dbReference>
<keyword evidence="7" id="KW-0067">ATP-binding</keyword>
<dbReference type="PROSITE" id="PS00617">
    <property type="entry name" value="RECF_1"/>
    <property type="match status" value="1"/>
</dbReference>
<dbReference type="InterPro" id="IPR018078">
    <property type="entry name" value="DNA-binding_RecF_CS"/>
</dbReference>
<feature type="domain" description="RecF/RecN/SMC N-terminal" evidence="9">
    <location>
        <begin position="3"/>
        <end position="348"/>
    </location>
</feature>
<evidence type="ECO:0000313" key="10">
    <source>
        <dbReference type="EMBL" id="CAB4563454.1"/>
    </source>
</evidence>
<dbReference type="GO" id="GO:0006302">
    <property type="term" value="P:double-strand break repair"/>
    <property type="evidence" value="ECO:0007669"/>
    <property type="project" value="TreeGrafter"/>
</dbReference>
<evidence type="ECO:0000256" key="3">
    <source>
        <dbReference type="ARBA" id="ARBA00020170"/>
    </source>
</evidence>
<organism evidence="10">
    <name type="scientific">freshwater metagenome</name>
    <dbReference type="NCBI Taxonomy" id="449393"/>
    <lineage>
        <taxon>unclassified sequences</taxon>
        <taxon>metagenomes</taxon>
        <taxon>ecological metagenomes</taxon>
    </lineage>
</organism>
<sequence>MHLTRLRLSNFRNHEHTDLELGVGISVFVGPNGQGKTNAVEAVNFLASGASHRTHNSLALVKQNSPSAVINADFVSGERRLNVDVQIESAGSNKARANGNNIRIRELSRFVHTVLFAPEDLRLIRDDPDERRTFLDGVIEVLSPRMIAVFSDYERVLKQRNSLLKSLRALPKSQRDPGTLDLWDEKLVEIGSEIRVARMSAVSALREPLAHAYRQIAGEDHRTEIALVSKADDLAEEHAERDDARRTLSIALQATRDLDIEKGLSHVGPHRDDVLFSLNSLPTKGYASHGETWSYALALKLAVAELIRTGDLGDPILILDDVFAELDNSRRDRLAAAVQSFEQVLVTAAVVADVPDLGSYKQFNVLAGVVS</sequence>
<dbReference type="GO" id="GO:0005524">
    <property type="term" value="F:ATP binding"/>
    <property type="evidence" value="ECO:0007669"/>
    <property type="project" value="UniProtKB-KW"/>
</dbReference>
<evidence type="ECO:0000256" key="4">
    <source>
        <dbReference type="ARBA" id="ARBA00022490"/>
    </source>
</evidence>
<dbReference type="GO" id="GO:0003697">
    <property type="term" value="F:single-stranded DNA binding"/>
    <property type="evidence" value="ECO:0007669"/>
    <property type="project" value="InterPro"/>
</dbReference>
<dbReference type="InterPro" id="IPR027417">
    <property type="entry name" value="P-loop_NTPase"/>
</dbReference>
<dbReference type="Pfam" id="PF02463">
    <property type="entry name" value="SMC_N"/>
    <property type="match status" value="1"/>
</dbReference>
<dbReference type="GO" id="GO:0000731">
    <property type="term" value="P:DNA synthesis involved in DNA repair"/>
    <property type="evidence" value="ECO:0007669"/>
    <property type="project" value="TreeGrafter"/>
</dbReference>
<accession>A0A6J6DJS5</accession>
<dbReference type="PROSITE" id="PS00618">
    <property type="entry name" value="RECF_2"/>
    <property type="match status" value="1"/>
</dbReference>
<dbReference type="InterPro" id="IPR003395">
    <property type="entry name" value="RecF/RecN/SMC_N"/>
</dbReference>
<evidence type="ECO:0000259" key="9">
    <source>
        <dbReference type="Pfam" id="PF02463"/>
    </source>
</evidence>
<evidence type="ECO:0000256" key="8">
    <source>
        <dbReference type="ARBA" id="ARBA00023125"/>
    </source>
</evidence>
<dbReference type="EMBL" id="CAEZTD010000062">
    <property type="protein sequence ID" value="CAB4563454.1"/>
    <property type="molecule type" value="Genomic_DNA"/>
</dbReference>
<name>A0A6J6DJS5_9ZZZZ</name>
<dbReference type="GO" id="GO:0005737">
    <property type="term" value="C:cytoplasm"/>
    <property type="evidence" value="ECO:0007669"/>
    <property type="project" value="UniProtKB-SubCell"/>
</dbReference>
<comment type="similarity">
    <text evidence="2">Belongs to the RecF family.</text>
</comment>
<reference evidence="10" key="1">
    <citation type="submission" date="2020-05" db="EMBL/GenBank/DDBJ databases">
        <authorList>
            <person name="Chiriac C."/>
            <person name="Salcher M."/>
            <person name="Ghai R."/>
            <person name="Kavagutti S V."/>
        </authorList>
    </citation>
    <scope>NUCLEOTIDE SEQUENCE</scope>
</reference>